<feature type="non-terminal residue" evidence="8">
    <location>
        <position position="234"/>
    </location>
</feature>
<dbReference type="Gene3D" id="3.30.420.40">
    <property type="match status" value="2"/>
</dbReference>
<accession>X1VAM7</accession>
<dbReference type="GO" id="GO:0008776">
    <property type="term" value="F:acetate kinase activity"/>
    <property type="evidence" value="ECO:0007669"/>
    <property type="project" value="TreeGrafter"/>
</dbReference>
<dbReference type="EMBL" id="BARW01033946">
    <property type="protein sequence ID" value="GAJ02805.1"/>
    <property type="molecule type" value="Genomic_DNA"/>
</dbReference>
<dbReference type="SUPFAM" id="SSF53067">
    <property type="entry name" value="Actin-like ATPase domain"/>
    <property type="match status" value="2"/>
</dbReference>
<evidence type="ECO:0000256" key="2">
    <source>
        <dbReference type="ARBA" id="ARBA00022679"/>
    </source>
</evidence>
<dbReference type="InterPro" id="IPR000890">
    <property type="entry name" value="Aliphatic_acid_kin_short-chain"/>
</dbReference>
<evidence type="ECO:0000256" key="1">
    <source>
        <dbReference type="ARBA" id="ARBA00022490"/>
    </source>
</evidence>
<dbReference type="InterPro" id="IPR043129">
    <property type="entry name" value="ATPase_NBD"/>
</dbReference>
<keyword evidence="1" id="KW-0963">Cytoplasm</keyword>
<protein>
    <recommendedName>
        <fullName evidence="9">Acetate kinase</fullName>
    </recommendedName>
</protein>
<evidence type="ECO:0000256" key="6">
    <source>
        <dbReference type="ARBA" id="ARBA00022840"/>
    </source>
</evidence>
<keyword evidence="4" id="KW-0547">Nucleotide-binding</keyword>
<name>X1VAM7_9ZZZZ</name>
<keyword evidence="6" id="KW-0067">ATP-binding</keyword>
<dbReference type="InterPro" id="IPR004372">
    <property type="entry name" value="Ac/propionate_kinase"/>
</dbReference>
<organism evidence="8">
    <name type="scientific">marine sediment metagenome</name>
    <dbReference type="NCBI Taxonomy" id="412755"/>
    <lineage>
        <taxon>unclassified sequences</taxon>
        <taxon>metagenomes</taxon>
        <taxon>ecological metagenomes</taxon>
    </lineage>
</organism>
<sequence length="234" mass="24655">SSSLKFAAFTPDCTKIASGQVTASVQEALSRLNMPHPPQAIGHRVVHGGSRSASTQITPDIRAEIEATATLAPLHNPPALKVIDAVATLYPNVPQYACFDTAFHANNPPEATTIPIPSALRDQGIRRYGFHGLSYASLVRRFEQVTSATLPRRVLAFHLGAGASLAAIVDGVGVATTMGFSPMDGLVMATRAGAMDTGVVLHLMREHDMSADAIDQMLNHESGLSAMAGTADMK</sequence>
<evidence type="ECO:0008006" key="9">
    <source>
        <dbReference type="Google" id="ProtNLM"/>
    </source>
</evidence>
<dbReference type="HAMAP" id="MF_00020">
    <property type="entry name" value="Acetate_kinase"/>
    <property type="match status" value="1"/>
</dbReference>
<proteinExistence type="inferred from homology"/>
<feature type="non-terminal residue" evidence="8">
    <location>
        <position position="1"/>
    </location>
</feature>
<dbReference type="GO" id="GO:0005829">
    <property type="term" value="C:cytosol"/>
    <property type="evidence" value="ECO:0007669"/>
    <property type="project" value="TreeGrafter"/>
</dbReference>
<keyword evidence="3" id="KW-0479">Metal-binding</keyword>
<dbReference type="Pfam" id="PF00871">
    <property type="entry name" value="Acetate_kinase"/>
    <property type="match status" value="1"/>
</dbReference>
<keyword evidence="2" id="KW-0808">Transferase</keyword>
<dbReference type="AlphaFoldDB" id="X1VAM7"/>
<evidence type="ECO:0000256" key="3">
    <source>
        <dbReference type="ARBA" id="ARBA00022723"/>
    </source>
</evidence>
<dbReference type="PANTHER" id="PTHR21060">
    <property type="entry name" value="ACETATE KINASE"/>
    <property type="match status" value="1"/>
</dbReference>
<keyword evidence="5" id="KW-0418">Kinase</keyword>
<evidence type="ECO:0000313" key="8">
    <source>
        <dbReference type="EMBL" id="GAJ02805.1"/>
    </source>
</evidence>
<dbReference type="PROSITE" id="PS01076">
    <property type="entry name" value="ACETATE_KINASE_2"/>
    <property type="match status" value="1"/>
</dbReference>
<reference evidence="8" key="1">
    <citation type="journal article" date="2014" name="Front. Microbiol.">
        <title>High frequency of phylogenetically diverse reductive dehalogenase-homologous genes in deep subseafloor sedimentary metagenomes.</title>
        <authorList>
            <person name="Kawai M."/>
            <person name="Futagami T."/>
            <person name="Toyoda A."/>
            <person name="Takaki Y."/>
            <person name="Nishi S."/>
            <person name="Hori S."/>
            <person name="Arai W."/>
            <person name="Tsubouchi T."/>
            <person name="Morono Y."/>
            <person name="Uchiyama I."/>
            <person name="Ito T."/>
            <person name="Fujiyama A."/>
            <person name="Inagaki F."/>
            <person name="Takami H."/>
        </authorList>
    </citation>
    <scope>NUCLEOTIDE SEQUENCE</scope>
    <source>
        <strain evidence="8">Expedition CK06-06</strain>
    </source>
</reference>
<evidence type="ECO:0000256" key="5">
    <source>
        <dbReference type="ARBA" id="ARBA00022777"/>
    </source>
</evidence>
<dbReference type="PANTHER" id="PTHR21060:SF21">
    <property type="entry name" value="ACETATE KINASE"/>
    <property type="match status" value="1"/>
</dbReference>
<evidence type="ECO:0000256" key="4">
    <source>
        <dbReference type="ARBA" id="ARBA00022741"/>
    </source>
</evidence>
<dbReference type="PRINTS" id="PR00471">
    <property type="entry name" value="ACETATEKNASE"/>
</dbReference>
<dbReference type="GO" id="GO:0006083">
    <property type="term" value="P:acetate metabolic process"/>
    <property type="evidence" value="ECO:0007669"/>
    <property type="project" value="TreeGrafter"/>
</dbReference>
<keyword evidence="7" id="KW-0460">Magnesium</keyword>
<dbReference type="GO" id="GO:0046872">
    <property type="term" value="F:metal ion binding"/>
    <property type="evidence" value="ECO:0007669"/>
    <property type="project" value="UniProtKB-KW"/>
</dbReference>
<gene>
    <name evidence="8" type="ORF">S12H4_53337</name>
</gene>
<dbReference type="InterPro" id="IPR023865">
    <property type="entry name" value="Aliphatic_acid_kinase_CS"/>
</dbReference>
<comment type="caution">
    <text evidence="8">The sequence shown here is derived from an EMBL/GenBank/DDBJ whole genome shotgun (WGS) entry which is preliminary data.</text>
</comment>
<evidence type="ECO:0000256" key="7">
    <source>
        <dbReference type="ARBA" id="ARBA00022842"/>
    </source>
</evidence>
<dbReference type="GO" id="GO:0005524">
    <property type="term" value="F:ATP binding"/>
    <property type="evidence" value="ECO:0007669"/>
    <property type="project" value="UniProtKB-KW"/>
</dbReference>